<evidence type="ECO:0000313" key="4">
    <source>
        <dbReference type="Proteomes" id="UP001225906"/>
    </source>
</evidence>
<dbReference type="EMBL" id="JAVCAP010000021">
    <property type="protein sequence ID" value="MDP8568359.1"/>
    <property type="molecule type" value="Genomic_DNA"/>
</dbReference>
<dbReference type="SUPFAM" id="SSF52540">
    <property type="entry name" value="P-loop containing nucleoside triphosphate hydrolases"/>
    <property type="match status" value="1"/>
</dbReference>
<dbReference type="InterPro" id="IPR027417">
    <property type="entry name" value="P-loop_NTPase"/>
</dbReference>
<dbReference type="Proteomes" id="UP001225906">
    <property type="component" value="Unassembled WGS sequence"/>
</dbReference>
<dbReference type="PANTHER" id="PTHR32182:SF22">
    <property type="entry name" value="ATP-DEPENDENT ENDONUCLEASE, OLD FAMILY-RELATED"/>
    <property type="match status" value="1"/>
</dbReference>
<evidence type="ECO:0000256" key="1">
    <source>
        <dbReference type="SAM" id="Coils"/>
    </source>
</evidence>
<dbReference type="Gene3D" id="3.40.50.300">
    <property type="entry name" value="P-loop containing nucleotide triphosphate hydrolases"/>
    <property type="match status" value="2"/>
</dbReference>
<proteinExistence type="predicted"/>
<keyword evidence="1" id="KW-0175">Coiled coil</keyword>
<accession>A0ABT9JV73</accession>
<keyword evidence="4" id="KW-1185">Reference proteome</keyword>
<name>A0ABT9JV73_9PROT</name>
<evidence type="ECO:0000313" key="3">
    <source>
        <dbReference type="EMBL" id="MDP8568359.1"/>
    </source>
</evidence>
<feature type="region of interest" description="Disordered" evidence="2">
    <location>
        <begin position="542"/>
        <end position="566"/>
    </location>
</feature>
<sequence>MSKPELGSTWKKWDLHVHTPESFYHNYPGTNDDAWEAFISDLERLPSEFKVIGINDYVLVDGYEKVLNAKNNQNRLKNIDLILPVIELRLDKFGGVIHGDKDHPGSSWSRINIHVIFDQVPPEFIRQQFLSAISPSYKLLPGSNGTGKWNSVISRQSIEGLGNAIIQSVPEDKRAQYGSALMEGFNNLNVSADGLQQALKNEVLAGKYIVAIGKTEWENLKWDDHTIAEKKTLINSANLVFTAAQSPDDYIKAKKALEKSTVNSKLLDCSDAHWLSSAADKDRIGNCFTWIKADCTFEGLLQSIEEFDDRVYVGDKPPKLSLVDLNKTKFINSVSVKKKVGSPLSESWFDLNIPLNPDLVAIIGNKGSGKSALADIIALIGSTKNHSSFSFLNPQRFRSPKSNPARYFSGSLIWSDGTSSSRDLDQNPDSSDVERVKYLPQSYLETLCNELGDKGSDTFDSELRKIIYSHVSEEDKLGKTSMDELLDFKVAEINQARLDKKKELSKINSEILDVERRMDPQFKRGLEAQRLTKVSELAALEAAKPGPVEDPNTSAEAQEESHQAGQDILRQEAKLHEIESEAEELKDRKTLALKKQAVARKIIQALTNQFKQHEIFLGELQGLIQELGEEFSADDFISLKINQEPANNLLLAMHDEITNIDNKLQGQEADSITNRRLGVIAEVESIKSKLDERQRLYVVYRESLVAWERQKNDITGSKDRPGTIQWLDAEIVSLGELPNRLASLKSERANHTRDIHGHIKQMVDEYQRLYGAVQEFVQSAQKKDMQLPLEFLVRIEETTFQDQFLNRINRQVRGSFSGIEESALLLRNKIHESQFDTAESTMNFVSMIDDMLHVDYREGVAVRETKLIDQLRKGGDPQELLDYIFGLDYLSPRYSLTYDGQEIGQLSPGERGLLLLVFYLLVDKEDIPIVIDQPEENLDNQTIFRVLVKCIKEAKDRRQVIMVTHNPNLAVVCDAEQIIFASCNKLEGKFEYESGAIEREEIKNKVVEILEGTEPAFKNRQSKYRLH</sequence>
<comment type="caution">
    <text evidence="3">The sequence shown here is derived from an EMBL/GenBank/DDBJ whole genome shotgun (WGS) entry which is preliminary data.</text>
</comment>
<reference evidence="4" key="1">
    <citation type="journal article" date="2019" name="Int. J. Syst. Evol. Microbiol.">
        <title>The Global Catalogue of Microorganisms (GCM) 10K type strain sequencing project: providing services to taxonomists for standard genome sequencing and annotation.</title>
        <authorList>
            <consortium name="The Broad Institute Genomics Platform"/>
            <consortium name="The Broad Institute Genome Sequencing Center for Infectious Disease"/>
            <person name="Wu L."/>
            <person name="Ma J."/>
        </authorList>
    </citation>
    <scope>NUCLEOTIDE SEQUENCE [LARGE SCALE GENOMIC DNA]</scope>
    <source>
        <strain evidence="4">VKM B-3159</strain>
    </source>
</reference>
<evidence type="ECO:0000256" key="2">
    <source>
        <dbReference type="SAM" id="MobiDB-lite"/>
    </source>
</evidence>
<protein>
    <submittedName>
        <fullName evidence="3">AAA family ATPase</fullName>
    </submittedName>
</protein>
<dbReference type="InterPro" id="IPR054787">
    <property type="entry name" value="TrlF_ATPase"/>
</dbReference>
<dbReference type="PANTHER" id="PTHR32182">
    <property type="entry name" value="DNA REPLICATION AND REPAIR PROTEIN RECF"/>
    <property type="match status" value="1"/>
</dbReference>
<dbReference type="RefSeq" id="WP_306390078.1">
    <property type="nucleotide sequence ID" value="NZ_JAVCAP010000021.1"/>
</dbReference>
<organism evidence="3 4">
    <name type="scientific">Methylophilus aquaticus</name>
    <dbReference type="NCBI Taxonomy" id="1971610"/>
    <lineage>
        <taxon>Bacteria</taxon>
        <taxon>Pseudomonadati</taxon>
        <taxon>Pseudomonadota</taxon>
        <taxon>Betaproteobacteria</taxon>
        <taxon>Nitrosomonadales</taxon>
        <taxon>Methylophilaceae</taxon>
        <taxon>Methylophilus</taxon>
    </lineage>
</organism>
<dbReference type="NCBIfam" id="NF045780">
    <property type="entry name" value="TrlF_fam_ATP"/>
    <property type="match status" value="1"/>
</dbReference>
<feature type="coiled-coil region" evidence="1">
    <location>
        <begin position="568"/>
        <end position="595"/>
    </location>
</feature>
<gene>
    <name evidence="3" type="ORF">Q9291_10905</name>
</gene>